<feature type="compositionally biased region" description="Polar residues" evidence="1">
    <location>
        <begin position="1"/>
        <end position="20"/>
    </location>
</feature>
<feature type="region of interest" description="Disordered" evidence="1">
    <location>
        <begin position="1"/>
        <end position="57"/>
    </location>
</feature>
<proteinExistence type="predicted"/>
<name>A0A914H3G9_GLORO</name>
<keyword evidence="2" id="KW-0472">Membrane</keyword>
<dbReference type="Proteomes" id="UP000887572">
    <property type="component" value="Unplaced"/>
</dbReference>
<feature type="transmembrane region" description="Helical" evidence="2">
    <location>
        <begin position="134"/>
        <end position="157"/>
    </location>
</feature>
<feature type="region of interest" description="Disordered" evidence="1">
    <location>
        <begin position="72"/>
        <end position="119"/>
    </location>
</feature>
<dbReference type="AlphaFoldDB" id="A0A914H3G9"/>
<organism evidence="3 4">
    <name type="scientific">Globodera rostochiensis</name>
    <name type="common">Golden nematode worm</name>
    <name type="synonym">Heterodera rostochiensis</name>
    <dbReference type="NCBI Taxonomy" id="31243"/>
    <lineage>
        <taxon>Eukaryota</taxon>
        <taxon>Metazoa</taxon>
        <taxon>Ecdysozoa</taxon>
        <taxon>Nematoda</taxon>
        <taxon>Chromadorea</taxon>
        <taxon>Rhabditida</taxon>
        <taxon>Tylenchina</taxon>
        <taxon>Tylenchomorpha</taxon>
        <taxon>Tylenchoidea</taxon>
        <taxon>Heteroderidae</taxon>
        <taxon>Heteroderinae</taxon>
        <taxon>Globodera</taxon>
    </lineage>
</organism>
<evidence type="ECO:0000313" key="3">
    <source>
        <dbReference type="Proteomes" id="UP000887572"/>
    </source>
</evidence>
<dbReference type="WBParaSite" id="Gr19_v10_g13299.t1">
    <property type="protein sequence ID" value="Gr19_v10_g13299.t1"/>
    <property type="gene ID" value="Gr19_v10_g13299"/>
</dbReference>
<feature type="compositionally biased region" description="Basic and acidic residues" evidence="1">
    <location>
        <begin position="77"/>
        <end position="96"/>
    </location>
</feature>
<feature type="compositionally biased region" description="Acidic residues" evidence="1">
    <location>
        <begin position="98"/>
        <end position="109"/>
    </location>
</feature>
<protein>
    <submittedName>
        <fullName evidence="4">Uncharacterized protein</fullName>
    </submittedName>
</protein>
<accession>A0A914H3G9</accession>
<keyword evidence="2" id="KW-1133">Transmembrane helix</keyword>
<reference evidence="4" key="1">
    <citation type="submission" date="2022-11" db="UniProtKB">
        <authorList>
            <consortium name="WormBaseParasite"/>
        </authorList>
    </citation>
    <scope>IDENTIFICATION</scope>
</reference>
<sequence length="163" mass="18416">MDKNTTITSPPANSHNSLLQLSPPAGKERPSSPTFTPHSKDRQNAITGTSKCPPATTAYYLPGTPAEMFLYPMESIEAQKQREMGNERRHLDKSNDGDTGDGESEEGEESAQKGDRRDALRANRRRTGLYRTLVWLQFSFTMFTCVFILIIMTGLIMRFERIR</sequence>
<evidence type="ECO:0000313" key="4">
    <source>
        <dbReference type="WBParaSite" id="Gr19_v10_g13299.t1"/>
    </source>
</evidence>
<keyword evidence="3" id="KW-1185">Reference proteome</keyword>
<evidence type="ECO:0000256" key="1">
    <source>
        <dbReference type="SAM" id="MobiDB-lite"/>
    </source>
</evidence>
<feature type="compositionally biased region" description="Basic and acidic residues" evidence="1">
    <location>
        <begin position="110"/>
        <end position="119"/>
    </location>
</feature>
<evidence type="ECO:0000256" key="2">
    <source>
        <dbReference type="SAM" id="Phobius"/>
    </source>
</evidence>
<keyword evidence="2" id="KW-0812">Transmembrane</keyword>